<dbReference type="AlphaFoldDB" id="A0A8J7R0Q3"/>
<dbReference type="InterPro" id="IPR008949">
    <property type="entry name" value="Isoprenoid_synthase_dom_sf"/>
</dbReference>
<name>A0A8J7R0Q3_9HYPH</name>
<dbReference type="Proteomes" id="UP000666240">
    <property type="component" value="Unassembled WGS sequence"/>
</dbReference>
<dbReference type="InterPro" id="IPR002060">
    <property type="entry name" value="Squ/phyt_synthse"/>
</dbReference>
<dbReference type="EMBL" id="JAGIYY010000004">
    <property type="protein sequence ID" value="MBP0439820.1"/>
    <property type="molecule type" value="Genomic_DNA"/>
</dbReference>
<keyword evidence="2" id="KW-1185">Reference proteome</keyword>
<organism evidence="1 2">
    <name type="scientific">Tianweitania sediminis</name>
    <dbReference type="NCBI Taxonomy" id="1502156"/>
    <lineage>
        <taxon>Bacteria</taxon>
        <taxon>Pseudomonadati</taxon>
        <taxon>Pseudomonadota</taxon>
        <taxon>Alphaproteobacteria</taxon>
        <taxon>Hyphomicrobiales</taxon>
        <taxon>Phyllobacteriaceae</taxon>
        <taxon>Tianweitania</taxon>
    </lineage>
</organism>
<proteinExistence type="predicted"/>
<dbReference type="RefSeq" id="WP_209335846.1">
    <property type="nucleotide sequence ID" value="NZ_JAGIYY010000004.1"/>
</dbReference>
<sequence>MPTSEADYCRDRVRQLDRDHYLSALYAPEEKRAQLFALYAFNAEVAEVTERVKDPMPGEIRLQWWREVLTGGSYGAEGSPIAAPLLAAIVENKVPRSAFDTYLDARIGDLYADPFENRTDLEAYCGATASTIIQVAALMLDGDAARTITDAAGHGGCARAIAGLVRLIPLHRRRGKCTVPRDLLAAAGLTPEQFLTNEDPAAVASAVGMMIALAQEHLKRFEAAAVGTPASLRSAFLPVAMTAAYLEKLRPDAPFDQAPPVSELRRQWIMMRRASRGW</sequence>
<dbReference type="GO" id="GO:0016765">
    <property type="term" value="F:transferase activity, transferring alkyl or aryl (other than methyl) groups"/>
    <property type="evidence" value="ECO:0007669"/>
    <property type="project" value="UniProtKB-ARBA"/>
</dbReference>
<gene>
    <name evidence="1" type="ORF">J5Y06_14260</name>
</gene>
<dbReference type="Pfam" id="PF00494">
    <property type="entry name" value="SQS_PSY"/>
    <property type="match status" value="1"/>
</dbReference>
<dbReference type="PANTHER" id="PTHR31480">
    <property type="entry name" value="BIFUNCTIONAL LYCOPENE CYCLASE/PHYTOENE SYNTHASE"/>
    <property type="match status" value="1"/>
</dbReference>
<dbReference type="Gene3D" id="1.10.600.10">
    <property type="entry name" value="Farnesyl Diphosphate Synthase"/>
    <property type="match status" value="1"/>
</dbReference>
<protein>
    <submittedName>
        <fullName evidence="1">Phytoene/squalene synthase family protein</fullName>
    </submittedName>
</protein>
<reference evidence="1" key="1">
    <citation type="submission" date="2021-03" db="EMBL/GenBank/DDBJ databases">
        <title>Genome sequencing and assembly of Tianweitania sediminis.</title>
        <authorList>
            <person name="Chhetri G."/>
        </authorList>
    </citation>
    <scope>NUCLEOTIDE SEQUENCE</scope>
    <source>
        <strain evidence="1">Z8</strain>
    </source>
</reference>
<evidence type="ECO:0000313" key="2">
    <source>
        <dbReference type="Proteomes" id="UP000666240"/>
    </source>
</evidence>
<dbReference type="SUPFAM" id="SSF48576">
    <property type="entry name" value="Terpenoid synthases"/>
    <property type="match status" value="1"/>
</dbReference>
<accession>A0A8J7R0Q3</accession>
<comment type="caution">
    <text evidence="1">The sequence shown here is derived from an EMBL/GenBank/DDBJ whole genome shotgun (WGS) entry which is preliminary data.</text>
</comment>
<evidence type="ECO:0000313" key="1">
    <source>
        <dbReference type="EMBL" id="MBP0439820.1"/>
    </source>
</evidence>